<reference evidence="1 2" key="1">
    <citation type="submission" date="2024-09" db="EMBL/GenBank/DDBJ databases">
        <authorList>
            <person name="Sun Q."/>
            <person name="Mori K."/>
        </authorList>
    </citation>
    <scope>NUCLEOTIDE SEQUENCE [LARGE SCALE GENOMIC DNA]</scope>
    <source>
        <strain evidence="1 2">JCM 3028</strain>
    </source>
</reference>
<evidence type="ECO:0000313" key="2">
    <source>
        <dbReference type="Proteomes" id="UP001589610"/>
    </source>
</evidence>
<dbReference type="EMBL" id="JBHMBS010000013">
    <property type="protein sequence ID" value="MFB9679054.1"/>
    <property type="molecule type" value="Genomic_DNA"/>
</dbReference>
<protein>
    <submittedName>
        <fullName evidence="1">Uncharacterized protein</fullName>
    </submittedName>
</protein>
<keyword evidence="2" id="KW-1185">Reference proteome</keyword>
<dbReference type="RefSeq" id="WP_344748788.1">
    <property type="nucleotide sequence ID" value="NZ_BAAAWW010000170.1"/>
</dbReference>
<evidence type="ECO:0000313" key="1">
    <source>
        <dbReference type="EMBL" id="MFB9679054.1"/>
    </source>
</evidence>
<sequence>MTALRSRTPIGSATPVSGAVGELASEEAAGVIGYPRGLPANGGTP</sequence>
<comment type="caution">
    <text evidence="1">The sequence shown here is derived from an EMBL/GenBank/DDBJ whole genome shotgun (WGS) entry which is preliminary data.</text>
</comment>
<gene>
    <name evidence="1" type="ORF">ACFFRH_26555</name>
</gene>
<name>A0ABV5TIX3_9ACTN</name>
<dbReference type="Proteomes" id="UP001589610">
    <property type="component" value="Unassembled WGS sequence"/>
</dbReference>
<proteinExistence type="predicted"/>
<accession>A0ABV5TIX3</accession>
<organism evidence="1 2">
    <name type="scientific">Streptosporangium vulgare</name>
    <dbReference type="NCBI Taxonomy" id="46190"/>
    <lineage>
        <taxon>Bacteria</taxon>
        <taxon>Bacillati</taxon>
        <taxon>Actinomycetota</taxon>
        <taxon>Actinomycetes</taxon>
        <taxon>Streptosporangiales</taxon>
        <taxon>Streptosporangiaceae</taxon>
        <taxon>Streptosporangium</taxon>
    </lineage>
</organism>